<feature type="transmembrane region" description="Helical" evidence="6">
    <location>
        <begin position="197"/>
        <end position="213"/>
    </location>
</feature>
<dbReference type="Gene3D" id="2.60.120.260">
    <property type="entry name" value="Galactose-binding domain-like"/>
    <property type="match status" value="1"/>
</dbReference>
<evidence type="ECO:0000256" key="2">
    <source>
        <dbReference type="ARBA" id="ARBA00022475"/>
    </source>
</evidence>
<evidence type="ECO:0000256" key="6">
    <source>
        <dbReference type="SAM" id="Phobius"/>
    </source>
</evidence>
<evidence type="ECO:0000313" key="9">
    <source>
        <dbReference type="Proteomes" id="UP000230852"/>
    </source>
</evidence>
<accession>A0A2H0TZM1</accession>
<dbReference type="GO" id="GO:0016491">
    <property type="term" value="F:oxidoreductase activity"/>
    <property type="evidence" value="ECO:0007669"/>
    <property type="project" value="InterPro"/>
</dbReference>
<comment type="caution">
    <text evidence="8">The sequence shown here is derived from an EMBL/GenBank/DDBJ whole genome shotgun (WGS) entry which is preliminary data.</text>
</comment>
<dbReference type="InterPro" id="IPR050553">
    <property type="entry name" value="Thioredoxin_ResA/DsbE_sf"/>
</dbReference>
<feature type="transmembrane region" description="Helical" evidence="6">
    <location>
        <begin position="155"/>
        <end position="176"/>
    </location>
</feature>
<evidence type="ECO:0000256" key="5">
    <source>
        <dbReference type="ARBA" id="ARBA00023136"/>
    </source>
</evidence>
<organism evidence="8 9">
    <name type="scientific">Candidatus Magasanikbacteria bacterium CG10_big_fil_rev_8_21_14_0_10_36_16</name>
    <dbReference type="NCBI Taxonomy" id="1974645"/>
    <lineage>
        <taxon>Bacteria</taxon>
        <taxon>Candidatus Magasanikiibacteriota</taxon>
    </lineage>
</organism>
<dbReference type="InterPro" id="IPR003834">
    <property type="entry name" value="Cyt_c_assmbl_TM_dom"/>
</dbReference>
<dbReference type="InterPro" id="IPR036249">
    <property type="entry name" value="Thioredoxin-like_sf"/>
</dbReference>
<evidence type="ECO:0000313" key="8">
    <source>
        <dbReference type="EMBL" id="PIR78664.1"/>
    </source>
</evidence>
<keyword evidence="2" id="KW-1003">Cell membrane</keyword>
<evidence type="ECO:0000256" key="4">
    <source>
        <dbReference type="ARBA" id="ARBA00022989"/>
    </source>
</evidence>
<dbReference type="EMBL" id="PFBU01000006">
    <property type="protein sequence ID" value="PIR78664.1"/>
    <property type="molecule type" value="Genomic_DNA"/>
</dbReference>
<dbReference type="SUPFAM" id="SSF52833">
    <property type="entry name" value="Thioredoxin-like"/>
    <property type="match status" value="1"/>
</dbReference>
<dbReference type="PANTHER" id="PTHR42852:SF13">
    <property type="entry name" value="PROTEIN DIPZ"/>
    <property type="match status" value="1"/>
</dbReference>
<feature type="transmembrane region" description="Helical" evidence="6">
    <location>
        <begin position="6"/>
        <end position="29"/>
    </location>
</feature>
<keyword evidence="5 6" id="KW-0472">Membrane</keyword>
<dbReference type="PANTHER" id="PTHR42852">
    <property type="entry name" value="THIOL:DISULFIDE INTERCHANGE PROTEIN DSBE"/>
    <property type="match status" value="1"/>
</dbReference>
<sequence>MTLLVVAFIAGLLTILAPCVLPLLPIIVGRSVDGQDKYKPLIVSGSLAVSIVLFTLLLKASTVFINIPQSTWSYISGGIIIFFGLITVFPGVWEKNALKFKFSNKSNQILGKSAQKKGFWGDVLVGASLGPVFSSCSPTYFLILATVLPQSFAKGILYLAVYALGVSVMLLAIAFIGQKLVKKLSGFADPKGKFKKTLGIIFLVVGIAIFTGFDKKVETAILESGFYDVTGLEQRLLTTPVEDKIEVEGVMNLNKEDQMKMNKSAWYPQYEELVNPSGFVNSEPFKLADIVGKKVVLLDFWTYSCINCQRTLPYMRAWYEKYKDQGLEIVAIHTPEFAFEKLHDNVVKAAEDFGLTYPIVQDNDYATWRAYGNQFWPRKYLIDVDGYIIYDHIGEGGYAETEKSIQKALKELHDREDLSGEIDTSISKVEADTSQAGSPETYFGSARNKNLGNGISGKSGLFTYELSDSFLADKLYLGGEWLLEKEFATTKQAGDKIVFKYNADKVFIVAEADDSIELEIRRDGELVTDNAGKEIINSTVNVKDSKLYNLIDEKNGASEHVLEITVKKSGVRIYTFTFG</sequence>
<feature type="transmembrane region" description="Helical" evidence="6">
    <location>
        <begin position="71"/>
        <end position="93"/>
    </location>
</feature>
<dbReference type="AlphaFoldDB" id="A0A2H0TZM1"/>
<dbReference type="PROSITE" id="PS51352">
    <property type="entry name" value="THIOREDOXIN_2"/>
    <property type="match status" value="1"/>
</dbReference>
<dbReference type="Pfam" id="PF02683">
    <property type="entry name" value="DsbD_TM"/>
    <property type="match status" value="1"/>
</dbReference>
<feature type="transmembrane region" description="Helical" evidence="6">
    <location>
        <begin position="41"/>
        <end position="65"/>
    </location>
</feature>
<reference evidence="9" key="1">
    <citation type="submission" date="2017-09" db="EMBL/GenBank/DDBJ databases">
        <title>Depth-based differentiation of microbial function through sediment-hosted aquifers and enrichment of novel symbionts in the deep terrestrial subsurface.</title>
        <authorList>
            <person name="Probst A.J."/>
            <person name="Ladd B."/>
            <person name="Jarett J.K."/>
            <person name="Geller-Mcgrath D.E."/>
            <person name="Sieber C.M.K."/>
            <person name="Emerson J.B."/>
            <person name="Anantharaman K."/>
            <person name="Thomas B.C."/>
            <person name="Malmstrom R."/>
            <person name="Stieglmeier M."/>
            <person name="Klingl A."/>
            <person name="Woyke T."/>
            <person name="Ryan C.M."/>
            <person name="Banfield J.F."/>
        </authorList>
    </citation>
    <scope>NUCLEOTIDE SEQUENCE [LARGE SCALE GENOMIC DNA]</scope>
</reference>
<dbReference type="InterPro" id="IPR013740">
    <property type="entry name" value="Redoxin"/>
</dbReference>
<proteinExistence type="predicted"/>
<protein>
    <recommendedName>
        <fullName evidence="7">Thioredoxin domain-containing protein</fullName>
    </recommendedName>
</protein>
<keyword evidence="4 6" id="KW-1133">Transmembrane helix</keyword>
<name>A0A2H0TZM1_9BACT</name>
<evidence type="ECO:0000256" key="3">
    <source>
        <dbReference type="ARBA" id="ARBA00022692"/>
    </source>
</evidence>
<feature type="domain" description="Thioredoxin" evidence="7">
    <location>
        <begin position="261"/>
        <end position="410"/>
    </location>
</feature>
<evidence type="ECO:0000256" key="1">
    <source>
        <dbReference type="ARBA" id="ARBA00004651"/>
    </source>
</evidence>
<dbReference type="Gene3D" id="3.40.30.10">
    <property type="entry name" value="Glutaredoxin"/>
    <property type="match status" value="1"/>
</dbReference>
<keyword evidence="3 6" id="KW-0812">Transmembrane</keyword>
<dbReference type="Proteomes" id="UP000230852">
    <property type="component" value="Unassembled WGS sequence"/>
</dbReference>
<feature type="transmembrane region" description="Helical" evidence="6">
    <location>
        <begin position="119"/>
        <end position="143"/>
    </location>
</feature>
<comment type="subcellular location">
    <subcellularLocation>
        <location evidence="1">Cell membrane</location>
        <topology evidence="1">Multi-pass membrane protein</topology>
    </subcellularLocation>
</comment>
<gene>
    <name evidence="8" type="ORF">COU28_00315</name>
</gene>
<dbReference type="Pfam" id="PF08534">
    <property type="entry name" value="Redoxin"/>
    <property type="match status" value="1"/>
</dbReference>
<dbReference type="InterPro" id="IPR041017">
    <property type="entry name" value="Thioredoxin_10"/>
</dbReference>
<evidence type="ECO:0000259" key="7">
    <source>
        <dbReference type="PROSITE" id="PS51352"/>
    </source>
</evidence>
<dbReference type="InterPro" id="IPR013766">
    <property type="entry name" value="Thioredoxin_domain"/>
</dbReference>
<dbReference type="Pfam" id="PF17991">
    <property type="entry name" value="Thioredoxin_10"/>
    <property type="match status" value="1"/>
</dbReference>